<reference evidence="1 3" key="1">
    <citation type="submission" date="2021-11" db="EMBL/GenBank/DDBJ databases">
        <authorList>
            <person name="Islam A."/>
            <person name="Islam S."/>
            <person name="Flora M.S."/>
            <person name="Rahman M."/>
            <person name="Ziaur R.M."/>
            <person name="Epstein J.H."/>
            <person name="Hassan M."/>
            <person name="Klassen M."/>
            <person name="Woodard K."/>
            <person name="Webb A."/>
            <person name="Webby R.J."/>
            <person name="El Zowalaty M.E."/>
        </authorList>
    </citation>
    <scope>NUCLEOTIDE SEQUENCE</scope>
    <source>
        <strain evidence="2">Pbs1</strain>
        <strain evidence="1">Pbs3</strain>
    </source>
</reference>
<keyword evidence="3" id="KW-1185">Reference proteome</keyword>
<gene>
    <name evidence="2" type="ORF">PBS001_LOCUS2826</name>
    <name evidence="1" type="ORF">PBS003_LOCUS1232</name>
</gene>
<evidence type="ECO:0000313" key="2">
    <source>
        <dbReference type="EMBL" id="CAH0516140.1"/>
    </source>
</evidence>
<proteinExistence type="predicted"/>
<organism evidence="1 4">
    <name type="scientific">Peronospora belbahrii</name>
    <dbReference type="NCBI Taxonomy" id="622444"/>
    <lineage>
        <taxon>Eukaryota</taxon>
        <taxon>Sar</taxon>
        <taxon>Stramenopiles</taxon>
        <taxon>Oomycota</taxon>
        <taxon>Peronosporomycetes</taxon>
        <taxon>Peronosporales</taxon>
        <taxon>Peronosporaceae</taxon>
        <taxon>Peronospora</taxon>
    </lineage>
</organism>
<dbReference type="Proteomes" id="UP001158986">
    <property type="component" value="Unassembled WGS sequence"/>
</dbReference>
<dbReference type="EMBL" id="CAKKTJ010000104">
    <property type="protein sequence ID" value="CAH0474376.1"/>
    <property type="molecule type" value="Genomic_DNA"/>
</dbReference>
<dbReference type="AlphaFoldDB" id="A0AAU9KRY1"/>
<accession>A0AAU9KRY1</accession>
<evidence type="ECO:0000313" key="1">
    <source>
        <dbReference type="EMBL" id="CAH0474376.1"/>
    </source>
</evidence>
<evidence type="ECO:0000313" key="3">
    <source>
        <dbReference type="Proteomes" id="UP001158986"/>
    </source>
</evidence>
<comment type="caution">
    <text evidence="1">The sequence shown here is derived from an EMBL/GenBank/DDBJ whole genome shotgun (WGS) entry which is preliminary data.</text>
</comment>
<evidence type="ECO:0000313" key="4">
    <source>
        <dbReference type="Proteomes" id="UP001160483"/>
    </source>
</evidence>
<dbReference type="EMBL" id="CAKLCB010000153">
    <property type="protein sequence ID" value="CAH0516140.1"/>
    <property type="molecule type" value="Genomic_DNA"/>
</dbReference>
<dbReference type="Proteomes" id="UP001160483">
    <property type="component" value="Unassembled WGS sequence"/>
</dbReference>
<sequence>MLDTNGIHCKLCWLTDNGLDATIGLAGTRQKMLRFANLHQLPSFHSPRKLHSNSKMIMAKSSRTLGFPLRDLTVTTRSCIYWPEACHEHRL</sequence>
<protein>
    <submittedName>
        <fullName evidence="1">Uncharacterized protein</fullName>
    </submittedName>
</protein>
<name>A0AAU9KRY1_9STRA</name>